<feature type="coiled-coil region" evidence="1">
    <location>
        <begin position="562"/>
        <end position="743"/>
    </location>
</feature>
<proteinExistence type="predicted"/>
<keyword evidence="1" id="KW-0175">Coiled coil</keyword>
<evidence type="ECO:0000256" key="1">
    <source>
        <dbReference type="SAM" id="Coils"/>
    </source>
</evidence>
<feature type="coiled-coil region" evidence="1">
    <location>
        <begin position="277"/>
        <end position="304"/>
    </location>
</feature>
<feature type="coiled-coil region" evidence="1">
    <location>
        <begin position="466"/>
        <end position="518"/>
    </location>
</feature>
<evidence type="ECO:0000313" key="3">
    <source>
        <dbReference type="WBParaSite" id="Hba_07333"/>
    </source>
</evidence>
<evidence type="ECO:0000313" key="2">
    <source>
        <dbReference type="Proteomes" id="UP000095283"/>
    </source>
</evidence>
<feature type="coiled-coil region" evidence="1">
    <location>
        <begin position="361"/>
        <end position="441"/>
    </location>
</feature>
<feature type="coiled-coil region" evidence="1">
    <location>
        <begin position="47"/>
        <end position="123"/>
    </location>
</feature>
<sequence length="770" mass="90365">MHNSADELDRIHLVVAQATDVPEGEVPYLLQQIQVLEAGKSMVTQRMLEFEKENTQLKRSLENGQQERAEIMSKLKQLSGQIRNLTDDCEGNKVEKEVIGKELAKYKLNNEHLERKISDLNKMLDQRPSEDDVTVLRTELVHAQKLMDEISQQKDVEIQEHLNSIRQLNMEREKQHCALENLQKQVKDGSVVSRGSQERVEFLSVELKNTCQLLETCKKDLNIAVEEVVKKEKRIVELQMRVDANVSELTACREKISQLEETVRLSGREIDDSHFFNEKNQEKLLQLSKKLEQMIEDKKRYELDLCGFEEKQEAQADNIKVLELANMDLTNELSSFGSLLEQERQRITEKNAMIKSKDQDLYCLKDQLNEYKKNVDRLKSEMKEKELKISELTMEVSILQDNSKELMIKVAEGEGGAKIVIDQLSEEKKKLQEDITAFSIIVNTQACYTSNKDEYLAKIDLLDKKLYEVERTAEGKIKKLEEEKEELEQKCRESEEEINRKAERFVEMERESEEERRKTSERVGKLKELIKQKECSAYEMRKQIDELSTQVADRDRMIREKERHLEENKVKIEESVKHLEEAEAKARKLESDLLESESQREVGRGSEFDLKLKLMETEAVLEEYKQKTEKLTGELRDSQAEFDIIEKDSREKEEHWRIKREEFERQMEKNQEANDELIGNMKDLQEQINGEKLEKLARELKISNFESKIEETSRRINDLETEVTEKEKTIQNLKESLEALVEEIAVIHFMNKIVSHTIQPKKLWTVQQKK</sequence>
<protein>
    <submittedName>
        <fullName evidence="3">GRIP domain-containing protein</fullName>
    </submittedName>
</protein>
<reference evidence="3" key="1">
    <citation type="submission" date="2016-11" db="UniProtKB">
        <authorList>
            <consortium name="WormBaseParasite"/>
        </authorList>
    </citation>
    <scope>IDENTIFICATION</scope>
</reference>
<accession>A0A1I7WQA6</accession>
<dbReference type="Proteomes" id="UP000095283">
    <property type="component" value="Unplaced"/>
</dbReference>
<organism evidence="2 3">
    <name type="scientific">Heterorhabditis bacteriophora</name>
    <name type="common">Entomopathogenic nematode worm</name>
    <dbReference type="NCBI Taxonomy" id="37862"/>
    <lineage>
        <taxon>Eukaryota</taxon>
        <taxon>Metazoa</taxon>
        <taxon>Ecdysozoa</taxon>
        <taxon>Nematoda</taxon>
        <taxon>Chromadorea</taxon>
        <taxon>Rhabditida</taxon>
        <taxon>Rhabditina</taxon>
        <taxon>Rhabditomorpha</taxon>
        <taxon>Strongyloidea</taxon>
        <taxon>Heterorhabditidae</taxon>
        <taxon>Heterorhabditis</taxon>
    </lineage>
</organism>
<keyword evidence="2" id="KW-1185">Reference proteome</keyword>
<dbReference type="WBParaSite" id="Hba_07333">
    <property type="protein sequence ID" value="Hba_07333"/>
    <property type="gene ID" value="Hba_07333"/>
</dbReference>
<name>A0A1I7WQA6_HETBA</name>
<dbReference type="AlphaFoldDB" id="A0A1I7WQA6"/>